<evidence type="ECO:0000256" key="12">
    <source>
        <dbReference type="ARBA" id="ARBA00039316"/>
    </source>
</evidence>
<evidence type="ECO:0000259" key="14">
    <source>
        <dbReference type="Pfam" id="PF17760"/>
    </source>
</evidence>
<sequence length="898" mass="98016">MEETETVGTIRIRGARTHNLQNLSLDLPLGKLVGVTGISGSGKTSLALDTLFVEGQRRYLETLSPQIRRQLRRQSWADVDEIQGLPPTICLDSRTLSVGPRATLATLTEIHDLLRVVYVRAGVLHCPSCQSIVEQSTHDEILDDLVALPERTKLQLLAKVDDDPGISPQDRLRQIAQSGFVRARINGKLVDTSDVFVLAEDAPRPVIEAVVDRVIIKEGILSRLAESLDVALRLGHGCCLVTIDGAPDRHYATIRFCGACHRSFADPQLRTFSHFSAAGACPACLGLGVRVAKESTKPKRQQKSASKAQSQRAVAQVVSSEKCEECQGSRLGEVARHTFWEKRTLPDWLKLNVDDALKAIRQIETAWQQEALPGGKTTQQGLLRQNLIPEIIRRLDGLQRLGLGYLTLDRSAQTLSGGELTRSRLATLIASQRKGYCFVLDEPSSGLHRADLYRVKNALNALRDVGNTVVVVEHEVDLLQGADWLVELGPGAGHLGGKLVTTGTPETTAEAPESVIGPWLKECRQRNPTADLSSDRQHNKSSINHALPEVIVLGACDVGSITIPPIRVRNVHVPALRLGMGQVVCFTGVSGSGKTTWLMEGILPALQQALNARHQRPGSKSLASGNRNLITTIPDELIEVVTIGQSPAGRGWKSFPMTVAGLWDLVRRIYAATKDAKLRGFTPARFSPWHPEARCPVCLGQGEVTLEADFLPDWKTTCETCAGDRFNPATLAIRFRGKSLGDVLRMEFSEAAEFFANFERLARPLHLFCELGLGYLKLGQPMRTVSTGEAQRIRLASYLARPDFQGQRCFALDEPTTGLHPADVQALLKVFDRLVAAGHLLLVVEHHLDVIRAAHQILDLGPGAGLQGGQLVAWGSQHDLRQNPASLTGQALRGDSIP</sequence>
<evidence type="ECO:0000313" key="16">
    <source>
        <dbReference type="Proteomes" id="UP000315349"/>
    </source>
</evidence>
<dbReference type="AlphaFoldDB" id="A0A518GTV8"/>
<comment type="subcellular location">
    <subcellularLocation>
        <location evidence="1">Cytoplasm</location>
    </subcellularLocation>
</comment>
<dbReference type="InterPro" id="IPR041102">
    <property type="entry name" value="UvrA_inter"/>
</dbReference>
<evidence type="ECO:0000256" key="2">
    <source>
        <dbReference type="ARBA" id="ARBA00022490"/>
    </source>
</evidence>
<evidence type="ECO:0000256" key="10">
    <source>
        <dbReference type="ARBA" id="ARBA00023204"/>
    </source>
</evidence>
<dbReference type="OrthoDB" id="9809851at2"/>
<dbReference type="GO" id="GO:0003677">
    <property type="term" value="F:DNA binding"/>
    <property type="evidence" value="ECO:0007669"/>
    <property type="project" value="UniProtKB-KW"/>
</dbReference>
<reference evidence="15 16" key="1">
    <citation type="submission" date="2019-02" db="EMBL/GenBank/DDBJ databases">
        <title>Deep-cultivation of Planctomycetes and their phenomic and genomic characterization uncovers novel biology.</title>
        <authorList>
            <person name="Wiegand S."/>
            <person name="Jogler M."/>
            <person name="Boedeker C."/>
            <person name="Pinto D."/>
            <person name="Vollmers J."/>
            <person name="Rivas-Marin E."/>
            <person name="Kohn T."/>
            <person name="Peeters S.H."/>
            <person name="Heuer A."/>
            <person name="Rast P."/>
            <person name="Oberbeckmann S."/>
            <person name="Bunk B."/>
            <person name="Jeske O."/>
            <person name="Meyerdierks A."/>
            <person name="Storesund J.E."/>
            <person name="Kallscheuer N."/>
            <person name="Luecker S."/>
            <person name="Lage O.M."/>
            <person name="Pohl T."/>
            <person name="Merkel B.J."/>
            <person name="Hornburger P."/>
            <person name="Mueller R.-W."/>
            <person name="Bruemmer F."/>
            <person name="Labrenz M."/>
            <person name="Spormann A.M."/>
            <person name="Op den Camp H."/>
            <person name="Overmann J."/>
            <person name="Amann R."/>
            <person name="Jetten M.S.M."/>
            <person name="Mascher T."/>
            <person name="Medema M.H."/>
            <person name="Devos D.P."/>
            <person name="Kaster A.-K."/>
            <person name="Ovreas L."/>
            <person name="Rohde M."/>
            <person name="Galperin M.Y."/>
            <person name="Jogler C."/>
        </authorList>
    </citation>
    <scope>NUCLEOTIDE SEQUENCE [LARGE SCALE GENOMIC DNA]</scope>
    <source>
        <strain evidence="15 16">Spb1</strain>
    </source>
</reference>
<evidence type="ECO:0000256" key="9">
    <source>
        <dbReference type="ARBA" id="ARBA00023125"/>
    </source>
</evidence>
<dbReference type="GO" id="GO:0006281">
    <property type="term" value="P:DNA repair"/>
    <property type="evidence" value="ECO:0007669"/>
    <property type="project" value="UniProtKB-KW"/>
</dbReference>
<keyword evidence="8" id="KW-0267">Excision nuclease</keyword>
<evidence type="ECO:0000256" key="13">
    <source>
        <dbReference type="ARBA" id="ARBA00042156"/>
    </source>
</evidence>
<dbReference type="Gene3D" id="3.30.190.20">
    <property type="match status" value="1"/>
</dbReference>
<dbReference type="Gene3D" id="1.20.1580.10">
    <property type="entry name" value="ABC transporter ATPase like domain"/>
    <property type="match status" value="3"/>
</dbReference>
<evidence type="ECO:0000256" key="11">
    <source>
        <dbReference type="ARBA" id="ARBA00038000"/>
    </source>
</evidence>
<evidence type="ECO:0000256" key="8">
    <source>
        <dbReference type="ARBA" id="ARBA00022881"/>
    </source>
</evidence>
<evidence type="ECO:0000313" key="15">
    <source>
        <dbReference type="EMBL" id="QDV32023.1"/>
    </source>
</evidence>
<keyword evidence="3" id="KW-0677">Repeat</keyword>
<name>A0A518GTV8_9PLAN</name>
<keyword evidence="2" id="KW-0963">Cytoplasm</keyword>
<proteinExistence type="inferred from homology"/>
<evidence type="ECO:0000256" key="4">
    <source>
        <dbReference type="ARBA" id="ARBA00022741"/>
    </source>
</evidence>
<dbReference type="GO" id="GO:0004518">
    <property type="term" value="F:nuclease activity"/>
    <property type="evidence" value="ECO:0007669"/>
    <property type="project" value="UniProtKB-KW"/>
</dbReference>
<dbReference type="PANTHER" id="PTHR43152">
    <property type="entry name" value="UVRABC SYSTEM PROTEIN A"/>
    <property type="match status" value="1"/>
</dbReference>
<dbReference type="RefSeq" id="WP_145303897.1">
    <property type="nucleotide sequence ID" value="NZ_CP036299.1"/>
</dbReference>
<dbReference type="InterPro" id="IPR027417">
    <property type="entry name" value="P-loop_NTPase"/>
</dbReference>
<keyword evidence="7" id="KW-0067">ATP-binding</keyword>
<evidence type="ECO:0000256" key="1">
    <source>
        <dbReference type="ARBA" id="ARBA00004496"/>
    </source>
</evidence>
<evidence type="ECO:0000256" key="3">
    <source>
        <dbReference type="ARBA" id="ARBA00022737"/>
    </source>
</evidence>
<accession>A0A518GTV8</accession>
<comment type="similarity">
    <text evidence="11">Belongs to the ABC transporter superfamily. UvrA family.</text>
</comment>
<keyword evidence="6" id="KW-0228">DNA excision</keyword>
<keyword evidence="16" id="KW-1185">Reference proteome</keyword>
<keyword evidence="9" id="KW-0238">DNA-binding</keyword>
<dbReference type="GO" id="GO:0005737">
    <property type="term" value="C:cytoplasm"/>
    <property type="evidence" value="ECO:0007669"/>
    <property type="project" value="UniProtKB-SubCell"/>
</dbReference>
<dbReference type="EMBL" id="CP036299">
    <property type="protein sequence ID" value="QDV32023.1"/>
    <property type="molecule type" value="Genomic_DNA"/>
</dbReference>
<keyword evidence="10" id="KW-0234">DNA repair</keyword>
<dbReference type="PANTHER" id="PTHR43152:SF3">
    <property type="entry name" value="UVRABC SYSTEM PROTEIN A"/>
    <property type="match status" value="1"/>
</dbReference>
<evidence type="ECO:0000256" key="6">
    <source>
        <dbReference type="ARBA" id="ARBA00022769"/>
    </source>
</evidence>
<protein>
    <recommendedName>
        <fullName evidence="12">UvrABC system protein A</fullName>
    </recommendedName>
    <alternativeName>
        <fullName evidence="13">Excinuclease ABC subunit A</fullName>
    </alternativeName>
</protein>
<dbReference type="SUPFAM" id="SSF52540">
    <property type="entry name" value="P-loop containing nucleoside triphosphate hydrolases"/>
    <property type="match status" value="2"/>
</dbReference>
<evidence type="ECO:0000256" key="7">
    <source>
        <dbReference type="ARBA" id="ARBA00022840"/>
    </source>
</evidence>
<organism evidence="15 16">
    <name type="scientific">Planctopirus ephydatiae</name>
    <dbReference type="NCBI Taxonomy" id="2528019"/>
    <lineage>
        <taxon>Bacteria</taxon>
        <taxon>Pseudomonadati</taxon>
        <taxon>Planctomycetota</taxon>
        <taxon>Planctomycetia</taxon>
        <taxon>Planctomycetales</taxon>
        <taxon>Planctomycetaceae</taxon>
        <taxon>Planctopirus</taxon>
    </lineage>
</organism>
<dbReference type="KEGG" id="peh:Spb1_39710"/>
<dbReference type="GO" id="GO:0005524">
    <property type="term" value="F:ATP binding"/>
    <property type="evidence" value="ECO:0007669"/>
    <property type="project" value="UniProtKB-KW"/>
</dbReference>
<dbReference type="Proteomes" id="UP000315349">
    <property type="component" value="Chromosome"/>
</dbReference>
<dbReference type="Gene3D" id="1.10.8.280">
    <property type="entry name" value="ABC transporter ATPase domain-like"/>
    <property type="match status" value="1"/>
</dbReference>
<keyword evidence="4" id="KW-0547">Nucleotide-binding</keyword>
<feature type="domain" description="UvrA interaction" evidence="14">
    <location>
        <begin position="137"/>
        <end position="243"/>
    </location>
</feature>
<dbReference type="Pfam" id="PF17760">
    <property type="entry name" value="UvrA_inter"/>
    <property type="match status" value="1"/>
</dbReference>
<keyword evidence="5" id="KW-0227">DNA damage</keyword>
<dbReference type="Gene3D" id="3.40.50.300">
    <property type="entry name" value="P-loop containing nucleotide triphosphate hydrolases"/>
    <property type="match status" value="3"/>
</dbReference>
<gene>
    <name evidence="15" type="primary">uvrA_3</name>
    <name evidence="15" type="ORF">Spb1_39710</name>
</gene>
<evidence type="ECO:0000256" key="5">
    <source>
        <dbReference type="ARBA" id="ARBA00022763"/>
    </source>
</evidence>